<organism evidence="1 2">
    <name type="scientific">Talaromyces stipitatus (strain ATCC 10500 / CBS 375.48 / QM 6759 / NRRL 1006)</name>
    <name type="common">Penicillium stipitatum</name>
    <dbReference type="NCBI Taxonomy" id="441959"/>
    <lineage>
        <taxon>Eukaryota</taxon>
        <taxon>Fungi</taxon>
        <taxon>Dikarya</taxon>
        <taxon>Ascomycota</taxon>
        <taxon>Pezizomycotina</taxon>
        <taxon>Eurotiomycetes</taxon>
        <taxon>Eurotiomycetidae</taxon>
        <taxon>Eurotiales</taxon>
        <taxon>Trichocomaceae</taxon>
        <taxon>Talaromyces</taxon>
        <taxon>Talaromyces sect. Talaromyces</taxon>
    </lineage>
</organism>
<sequence length="172" mass="19127">MAGSPNAPQLGLQPSTIRDHAIQLEADIRALKEYQVNPNMIKPLLESFISYLQKTQDLPTTSELTAAVHATARAQQILSKDITEIKNFLAAPARKSTIPSYAQVLKDPYIVKPTMQTRPSMGHQEILVKLNPTDVERQAQRATAEEIKQKINNALANHKDPDLKKTQILAVK</sequence>
<reference evidence="2" key="1">
    <citation type="journal article" date="2015" name="Genome Announc.">
        <title>Genome sequence of the AIDS-associated pathogen Penicillium marneffei (ATCC18224) and its near taxonomic relative Talaromyces stipitatus (ATCC10500).</title>
        <authorList>
            <person name="Nierman W.C."/>
            <person name="Fedorova-Abrams N.D."/>
            <person name="Andrianopoulos A."/>
        </authorList>
    </citation>
    <scope>NUCLEOTIDE SEQUENCE [LARGE SCALE GENOMIC DNA]</scope>
    <source>
        <strain evidence="2">ATCC 10500 / CBS 375.48 / QM 6759 / NRRL 1006</strain>
    </source>
</reference>
<dbReference type="InParanoid" id="B8M608"/>
<gene>
    <name evidence="1" type="ORF">TSTA_023430</name>
</gene>
<dbReference type="EMBL" id="EQ962654">
    <property type="protein sequence ID" value="EED19008.1"/>
    <property type="molecule type" value="Genomic_DNA"/>
</dbReference>
<accession>B8M608</accession>
<dbReference type="PhylomeDB" id="B8M608"/>
<dbReference type="OrthoDB" id="4509841at2759"/>
<proteinExistence type="predicted"/>
<dbReference type="Proteomes" id="UP000001745">
    <property type="component" value="Unassembled WGS sequence"/>
</dbReference>
<protein>
    <submittedName>
        <fullName evidence="1">Uncharacterized protein</fullName>
    </submittedName>
</protein>
<keyword evidence="2" id="KW-1185">Reference proteome</keyword>
<dbReference type="HOGENOM" id="CLU_1661968_0_0_1"/>
<name>B8M608_TALSN</name>
<dbReference type="VEuPathDB" id="FungiDB:TSTA_023430"/>
<dbReference type="RefSeq" id="XP_002479442.1">
    <property type="nucleotide sequence ID" value="XM_002479397.1"/>
</dbReference>
<dbReference type="GeneID" id="8109524"/>
<dbReference type="eggNOG" id="ENOG502REGC">
    <property type="taxonomic scope" value="Eukaryota"/>
</dbReference>
<dbReference type="OMA" id="ANHKDPD"/>
<evidence type="ECO:0000313" key="2">
    <source>
        <dbReference type="Proteomes" id="UP000001745"/>
    </source>
</evidence>
<evidence type="ECO:0000313" key="1">
    <source>
        <dbReference type="EMBL" id="EED19008.1"/>
    </source>
</evidence>
<dbReference type="AlphaFoldDB" id="B8M608"/>